<feature type="compositionally biased region" description="Polar residues" evidence="1">
    <location>
        <begin position="364"/>
        <end position="378"/>
    </location>
</feature>
<dbReference type="EMBL" id="JAAMPI010000881">
    <property type="protein sequence ID" value="KAF4627971.1"/>
    <property type="molecule type" value="Genomic_DNA"/>
</dbReference>
<feature type="compositionally biased region" description="Low complexity" evidence="1">
    <location>
        <begin position="284"/>
        <end position="297"/>
    </location>
</feature>
<gene>
    <name evidence="2" type="ORF">G7Y89_g10181</name>
</gene>
<keyword evidence="3" id="KW-1185">Reference proteome</keyword>
<feature type="compositionally biased region" description="Basic and acidic residues" evidence="1">
    <location>
        <begin position="535"/>
        <end position="558"/>
    </location>
</feature>
<feature type="region of interest" description="Disordered" evidence="1">
    <location>
        <begin position="110"/>
        <end position="378"/>
    </location>
</feature>
<sequence>MCLQTHHTHTTCTHTFKGPLFPCPFAHIPNPLTNTHTIEDLYAAVIPGICPSCSSRQYATYQYQYPSFAVELPAQPVYAASISTNPGPQIPTSPTPLYVPPGTRQEIVGIASSPPPSYHSDTSENVAASPNTDANTGRGELPVLAPAPIAFLTGSQEPTPTGDSQQERGRTRERERCRDGYSRPVETRMATSTSTPKPHHLLIPKRKLISPSFHNHPSHPSHHQHQYSPSPLSNLPLIPPSTPEPSSPQQPPIPTQSPEAQARKNEHRPPPIITNLPLPKENDPSTSSSSESPQSEPKTADSAEEPPELVLPIFPTRFSPPPARSKGSASVRPEGLGSKGQNQEAKKEQEPRDQQQPRPFPKRTTSLTALINPLNITKTTPTAASLAMQSLYEASKAGKLDRRPSPPLLPSSTSLSTSNSNLASNPDPTSDSTSTSTKNPKSKQNEEKRRVRFGNLPIPVHQRSVPDPSIPVSIFEAIAELAANLAEGKTEADSEGSGLKGEEDAKPKGHDTAGETAGLAAKEDGRGNPPALDVDPNHQHLNVDRKGEREKEAKTQAT</sequence>
<feature type="compositionally biased region" description="Polar residues" evidence="1">
    <location>
        <begin position="153"/>
        <end position="164"/>
    </location>
</feature>
<feature type="compositionally biased region" description="Low complexity" evidence="1">
    <location>
        <begin position="410"/>
        <end position="439"/>
    </location>
</feature>
<feature type="compositionally biased region" description="Basic residues" evidence="1">
    <location>
        <begin position="197"/>
        <end position="208"/>
    </location>
</feature>
<organism evidence="2 3">
    <name type="scientific">Cudoniella acicularis</name>
    <dbReference type="NCBI Taxonomy" id="354080"/>
    <lineage>
        <taxon>Eukaryota</taxon>
        <taxon>Fungi</taxon>
        <taxon>Dikarya</taxon>
        <taxon>Ascomycota</taxon>
        <taxon>Pezizomycotina</taxon>
        <taxon>Leotiomycetes</taxon>
        <taxon>Helotiales</taxon>
        <taxon>Tricladiaceae</taxon>
        <taxon>Cudoniella</taxon>
    </lineage>
</organism>
<proteinExistence type="predicted"/>
<comment type="caution">
    <text evidence="2">The sequence shown here is derived from an EMBL/GenBank/DDBJ whole genome shotgun (WGS) entry which is preliminary data.</text>
</comment>
<feature type="region of interest" description="Disordered" evidence="1">
    <location>
        <begin position="396"/>
        <end position="468"/>
    </location>
</feature>
<feature type="compositionally biased region" description="Low complexity" evidence="1">
    <location>
        <begin position="226"/>
        <end position="236"/>
    </location>
</feature>
<feature type="compositionally biased region" description="Basic and acidic residues" evidence="1">
    <location>
        <begin position="344"/>
        <end position="355"/>
    </location>
</feature>
<evidence type="ECO:0000256" key="1">
    <source>
        <dbReference type="SAM" id="MobiDB-lite"/>
    </source>
</evidence>
<feature type="region of interest" description="Disordered" evidence="1">
    <location>
        <begin position="486"/>
        <end position="558"/>
    </location>
</feature>
<feature type="compositionally biased region" description="Pro residues" evidence="1">
    <location>
        <begin position="237"/>
        <end position="255"/>
    </location>
</feature>
<reference evidence="2 3" key="1">
    <citation type="submission" date="2020-03" db="EMBL/GenBank/DDBJ databases">
        <title>Draft Genome Sequence of Cudoniella acicularis.</title>
        <authorList>
            <person name="Buettner E."/>
            <person name="Kellner H."/>
        </authorList>
    </citation>
    <scope>NUCLEOTIDE SEQUENCE [LARGE SCALE GENOMIC DNA]</scope>
    <source>
        <strain evidence="2 3">DSM 108380</strain>
    </source>
</reference>
<feature type="compositionally biased region" description="Polar residues" evidence="1">
    <location>
        <begin position="119"/>
        <end position="135"/>
    </location>
</feature>
<evidence type="ECO:0000313" key="3">
    <source>
        <dbReference type="Proteomes" id="UP000566819"/>
    </source>
</evidence>
<protein>
    <submittedName>
        <fullName evidence="2">Uncharacterized protein</fullName>
    </submittedName>
</protein>
<dbReference type="AlphaFoldDB" id="A0A8H4VZA8"/>
<evidence type="ECO:0000313" key="2">
    <source>
        <dbReference type="EMBL" id="KAF4627971.1"/>
    </source>
</evidence>
<feature type="compositionally biased region" description="Basic and acidic residues" evidence="1">
    <location>
        <begin position="500"/>
        <end position="513"/>
    </location>
</feature>
<dbReference type="Proteomes" id="UP000566819">
    <property type="component" value="Unassembled WGS sequence"/>
</dbReference>
<feature type="compositionally biased region" description="Basic and acidic residues" evidence="1">
    <location>
        <begin position="165"/>
        <end position="181"/>
    </location>
</feature>
<name>A0A8H4VZA8_9HELO</name>
<accession>A0A8H4VZA8</accession>
<feature type="compositionally biased region" description="Basic residues" evidence="1">
    <location>
        <begin position="216"/>
        <end position="225"/>
    </location>
</feature>